<accession>A0A072V5Q8</accession>
<keyword evidence="1" id="KW-0547">Nucleotide-binding</keyword>
<dbReference type="PANTHER" id="PTHR10492">
    <property type="match status" value="1"/>
</dbReference>
<protein>
    <recommendedName>
        <fullName evidence="1">ATP-dependent DNA helicase</fullName>
        <ecNumber evidence="1">5.6.2.3</ecNumber>
    </recommendedName>
</protein>
<keyword evidence="1" id="KW-0233">DNA recombination</keyword>
<evidence type="ECO:0000259" key="2">
    <source>
        <dbReference type="Pfam" id="PF05970"/>
    </source>
</evidence>
<reference evidence="3 5" key="1">
    <citation type="journal article" date="2011" name="Nature">
        <title>The Medicago genome provides insight into the evolution of rhizobial symbioses.</title>
        <authorList>
            <person name="Young N.D."/>
            <person name="Debelle F."/>
            <person name="Oldroyd G.E."/>
            <person name="Geurts R."/>
            <person name="Cannon S.B."/>
            <person name="Udvardi M.K."/>
            <person name="Benedito V.A."/>
            <person name="Mayer K.F."/>
            <person name="Gouzy J."/>
            <person name="Schoof H."/>
            <person name="Van de Peer Y."/>
            <person name="Proost S."/>
            <person name="Cook D.R."/>
            <person name="Meyers B.C."/>
            <person name="Spannagl M."/>
            <person name="Cheung F."/>
            <person name="De Mita S."/>
            <person name="Krishnakumar V."/>
            <person name="Gundlach H."/>
            <person name="Zhou S."/>
            <person name="Mudge J."/>
            <person name="Bharti A.K."/>
            <person name="Murray J.D."/>
            <person name="Naoumkina M.A."/>
            <person name="Rosen B."/>
            <person name="Silverstein K.A."/>
            <person name="Tang H."/>
            <person name="Rombauts S."/>
            <person name="Zhao P.X."/>
            <person name="Zhou P."/>
            <person name="Barbe V."/>
            <person name="Bardou P."/>
            <person name="Bechner M."/>
            <person name="Bellec A."/>
            <person name="Berger A."/>
            <person name="Berges H."/>
            <person name="Bidwell S."/>
            <person name="Bisseling T."/>
            <person name="Choisne N."/>
            <person name="Couloux A."/>
            <person name="Denny R."/>
            <person name="Deshpande S."/>
            <person name="Dai X."/>
            <person name="Doyle J.J."/>
            <person name="Dudez A.M."/>
            <person name="Farmer A.D."/>
            <person name="Fouteau S."/>
            <person name="Franken C."/>
            <person name="Gibelin C."/>
            <person name="Gish J."/>
            <person name="Goldstein S."/>
            <person name="Gonzalez A.J."/>
            <person name="Green P.J."/>
            <person name="Hallab A."/>
            <person name="Hartog M."/>
            <person name="Hua A."/>
            <person name="Humphray S.J."/>
            <person name="Jeong D.H."/>
            <person name="Jing Y."/>
            <person name="Jocker A."/>
            <person name="Kenton S.M."/>
            <person name="Kim D.J."/>
            <person name="Klee K."/>
            <person name="Lai H."/>
            <person name="Lang C."/>
            <person name="Lin S."/>
            <person name="Macmil S.L."/>
            <person name="Magdelenat G."/>
            <person name="Matthews L."/>
            <person name="McCorrison J."/>
            <person name="Monaghan E.L."/>
            <person name="Mun J.H."/>
            <person name="Najar F.Z."/>
            <person name="Nicholson C."/>
            <person name="Noirot C."/>
            <person name="O'Bleness M."/>
            <person name="Paule C.R."/>
            <person name="Poulain J."/>
            <person name="Prion F."/>
            <person name="Qin B."/>
            <person name="Qu C."/>
            <person name="Retzel E.F."/>
            <person name="Riddle C."/>
            <person name="Sallet E."/>
            <person name="Samain S."/>
            <person name="Samson N."/>
            <person name="Sanders I."/>
            <person name="Saurat O."/>
            <person name="Scarpelli C."/>
            <person name="Schiex T."/>
            <person name="Segurens B."/>
            <person name="Severin A.J."/>
            <person name="Sherrier D.J."/>
            <person name="Shi R."/>
            <person name="Sims S."/>
            <person name="Singer S.R."/>
            <person name="Sinharoy S."/>
            <person name="Sterck L."/>
            <person name="Viollet A."/>
            <person name="Wang B.B."/>
            <person name="Wang K."/>
            <person name="Wang M."/>
            <person name="Wang X."/>
            <person name="Warfsmann J."/>
            <person name="Weissenbach J."/>
            <person name="White D.D."/>
            <person name="White J.D."/>
            <person name="Wiley G.B."/>
            <person name="Wincker P."/>
            <person name="Xing Y."/>
            <person name="Yang L."/>
            <person name="Yao Z."/>
            <person name="Ying F."/>
            <person name="Zhai J."/>
            <person name="Zhou L."/>
            <person name="Zuber A."/>
            <person name="Denarie J."/>
            <person name="Dixon R.A."/>
            <person name="May G.D."/>
            <person name="Schwartz D.C."/>
            <person name="Rogers J."/>
            <person name="Quetier F."/>
            <person name="Town C.D."/>
            <person name="Roe B.A."/>
        </authorList>
    </citation>
    <scope>NUCLEOTIDE SEQUENCE [LARGE SCALE GENOMIC DNA]</scope>
    <source>
        <strain evidence="3">A17</strain>
        <strain evidence="4 5">cv. Jemalong A17</strain>
    </source>
</reference>
<dbReference type="InterPro" id="IPR027417">
    <property type="entry name" value="P-loop_NTPase"/>
</dbReference>
<keyword evidence="1" id="KW-0227">DNA damage</keyword>
<dbReference type="InterPro" id="IPR010285">
    <property type="entry name" value="DNA_helicase_pif1-like_DEAD"/>
</dbReference>
<proteinExistence type="inferred from homology"/>
<name>A0A072V5Q8_MEDTR</name>
<keyword evidence="1" id="KW-0378">Hydrolase</keyword>
<dbReference type="Pfam" id="PF05970">
    <property type="entry name" value="PIF1"/>
    <property type="match status" value="1"/>
</dbReference>
<dbReference type="GO" id="GO:0006281">
    <property type="term" value="P:DNA repair"/>
    <property type="evidence" value="ECO:0007669"/>
    <property type="project" value="UniProtKB-KW"/>
</dbReference>
<keyword evidence="5" id="KW-1185">Reference proteome</keyword>
<dbReference type="GO" id="GO:0006310">
    <property type="term" value="P:DNA recombination"/>
    <property type="evidence" value="ECO:0007669"/>
    <property type="project" value="UniProtKB-KW"/>
</dbReference>
<dbReference type="GO" id="GO:0016787">
    <property type="term" value="F:hydrolase activity"/>
    <property type="evidence" value="ECO:0007669"/>
    <property type="project" value="UniProtKB-KW"/>
</dbReference>
<evidence type="ECO:0000313" key="4">
    <source>
        <dbReference type="EnsemblPlants" id="KEH37167"/>
    </source>
</evidence>
<evidence type="ECO:0000313" key="3">
    <source>
        <dbReference type="EMBL" id="KEH37167.1"/>
    </source>
</evidence>
<keyword evidence="1 3" id="KW-0347">Helicase</keyword>
<dbReference type="Proteomes" id="UP000002051">
    <property type="component" value="Chromosome 2"/>
</dbReference>
<dbReference type="EMBL" id="CM001218">
    <property type="protein sequence ID" value="KEH37167.1"/>
    <property type="molecule type" value="Genomic_DNA"/>
</dbReference>
<keyword evidence="1" id="KW-0067">ATP-binding</keyword>
<evidence type="ECO:0000256" key="1">
    <source>
        <dbReference type="RuleBase" id="RU363044"/>
    </source>
</evidence>
<reference evidence="4" key="3">
    <citation type="submission" date="2015-04" db="UniProtKB">
        <authorList>
            <consortium name="EnsemblPlants"/>
        </authorList>
    </citation>
    <scope>IDENTIFICATION</scope>
    <source>
        <strain evidence="4">cv. Jemalong A17</strain>
    </source>
</reference>
<feature type="domain" description="DNA helicase Pif1-like DEAD-box helicase" evidence="2">
    <location>
        <begin position="56"/>
        <end position="144"/>
    </location>
</feature>
<dbReference type="EC" id="5.6.2.3" evidence="1"/>
<dbReference type="GO" id="GO:0005524">
    <property type="term" value="F:ATP binding"/>
    <property type="evidence" value="ECO:0007669"/>
    <property type="project" value="UniProtKB-KW"/>
</dbReference>
<dbReference type="Gene3D" id="3.40.50.300">
    <property type="entry name" value="P-loop containing nucleotide triphosphate hydrolases"/>
    <property type="match status" value="1"/>
</dbReference>
<dbReference type="SUPFAM" id="SSF52540">
    <property type="entry name" value="P-loop containing nucleoside triphosphate hydrolases"/>
    <property type="match status" value="1"/>
</dbReference>
<dbReference type="STRING" id="3880.A0A072V5Q8"/>
<gene>
    <name evidence="3" type="ordered locus">MTR_2g435290</name>
</gene>
<evidence type="ECO:0000313" key="5">
    <source>
        <dbReference type="Proteomes" id="UP000002051"/>
    </source>
</evidence>
<dbReference type="PANTHER" id="PTHR10492:SF101">
    <property type="entry name" value="ATP-DEPENDENT DNA HELICASE"/>
    <property type="match status" value="1"/>
</dbReference>
<comment type="catalytic activity">
    <reaction evidence="1">
        <text>ATP + H2O = ADP + phosphate + H(+)</text>
        <dbReference type="Rhea" id="RHEA:13065"/>
        <dbReference type="ChEBI" id="CHEBI:15377"/>
        <dbReference type="ChEBI" id="CHEBI:15378"/>
        <dbReference type="ChEBI" id="CHEBI:30616"/>
        <dbReference type="ChEBI" id="CHEBI:43474"/>
        <dbReference type="ChEBI" id="CHEBI:456216"/>
        <dbReference type="EC" id="5.6.2.3"/>
    </reaction>
</comment>
<dbReference type="HOGENOM" id="CLU_1706902_0_0_1"/>
<dbReference type="AlphaFoldDB" id="A0A072V5Q8"/>
<dbReference type="GO" id="GO:0000723">
    <property type="term" value="P:telomere maintenance"/>
    <property type="evidence" value="ECO:0007669"/>
    <property type="project" value="InterPro"/>
</dbReference>
<comment type="cofactor">
    <cofactor evidence="1">
        <name>Mg(2+)</name>
        <dbReference type="ChEBI" id="CHEBI:18420"/>
    </cofactor>
</comment>
<keyword evidence="1" id="KW-0234">DNA repair</keyword>
<dbReference type="GO" id="GO:0043139">
    <property type="term" value="F:5'-3' DNA helicase activity"/>
    <property type="evidence" value="ECO:0007669"/>
    <property type="project" value="UniProtKB-EC"/>
</dbReference>
<comment type="similarity">
    <text evidence="1">Belongs to the helicase family.</text>
</comment>
<sequence length="154" mass="17391">MLKIDFKSSDVMNFIDRKQSQVFFVNGPGRTGKTFIYRALMATLRNRGKIGIETVSSELIRVVAAIIWDEAPMTNIYDLEALDRTLKDILDCDASFCGKVMIMGGDFRSVLLVIQKGSKLQMIYGYENTWQSLSVVLRGTTQMYNVKSADKKVT</sequence>
<dbReference type="EnsemblPlants" id="KEH37167">
    <property type="protein sequence ID" value="KEH37167"/>
    <property type="gene ID" value="MTR_2g435290"/>
</dbReference>
<reference evidence="3 5" key="2">
    <citation type="journal article" date="2014" name="BMC Genomics">
        <title>An improved genome release (version Mt4.0) for the model legume Medicago truncatula.</title>
        <authorList>
            <person name="Tang H."/>
            <person name="Krishnakumar V."/>
            <person name="Bidwell S."/>
            <person name="Rosen B."/>
            <person name="Chan A."/>
            <person name="Zhou S."/>
            <person name="Gentzbittel L."/>
            <person name="Childs K.L."/>
            <person name="Yandell M."/>
            <person name="Gundlach H."/>
            <person name="Mayer K.F."/>
            <person name="Schwartz D.C."/>
            <person name="Town C.D."/>
        </authorList>
    </citation>
    <scope>GENOME REANNOTATION</scope>
    <source>
        <strain evidence="3">A17</strain>
        <strain evidence="4 5">cv. Jemalong A17</strain>
    </source>
</reference>
<organism evidence="3 5">
    <name type="scientific">Medicago truncatula</name>
    <name type="common">Barrel medic</name>
    <name type="synonym">Medicago tribuloides</name>
    <dbReference type="NCBI Taxonomy" id="3880"/>
    <lineage>
        <taxon>Eukaryota</taxon>
        <taxon>Viridiplantae</taxon>
        <taxon>Streptophyta</taxon>
        <taxon>Embryophyta</taxon>
        <taxon>Tracheophyta</taxon>
        <taxon>Spermatophyta</taxon>
        <taxon>Magnoliopsida</taxon>
        <taxon>eudicotyledons</taxon>
        <taxon>Gunneridae</taxon>
        <taxon>Pentapetalae</taxon>
        <taxon>rosids</taxon>
        <taxon>fabids</taxon>
        <taxon>Fabales</taxon>
        <taxon>Fabaceae</taxon>
        <taxon>Papilionoideae</taxon>
        <taxon>50 kb inversion clade</taxon>
        <taxon>NPAAA clade</taxon>
        <taxon>Hologalegina</taxon>
        <taxon>IRL clade</taxon>
        <taxon>Trifolieae</taxon>
        <taxon>Medicago</taxon>
    </lineage>
</organism>